<sequence>MNIRPLESLTKEELIEIIQREREGHNEEALNAAPEGWRLVPIVPTLEMLYAALIAWKADGLKKTSTMYTAMIKSAPQPAEPCPDCTPGSPVVNDSLTDESTGTERERFEYWAKVHMGMDITPNESCGYVSKKTLGAWYAWGAENRCREKIDEAMRGEG</sequence>
<proteinExistence type="predicted"/>
<name>A0ABS1E9Y5_9BURK</name>
<dbReference type="EMBL" id="JAENGP010000004">
    <property type="protein sequence ID" value="MBK1780607.1"/>
    <property type="molecule type" value="Genomic_DNA"/>
</dbReference>
<accession>A0ABS1E9Y5</accession>
<organism evidence="1 2">
    <name type="scientific">Advenella mandrilli</name>
    <dbReference type="NCBI Taxonomy" id="2800330"/>
    <lineage>
        <taxon>Bacteria</taxon>
        <taxon>Pseudomonadati</taxon>
        <taxon>Pseudomonadota</taxon>
        <taxon>Betaproteobacteria</taxon>
        <taxon>Burkholderiales</taxon>
        <taxon>Alcaligenaceae</taxon>
    </lineage>
</organism>
<dbReference type="Proteomes" id="UP000635316">
    <property type="component" value="Unassembled WGS sequence"/>
</dbReference>
<evidence type="ECO:0000313" key="1">
    <source>
        <dbReference type="EMBL" id="MBK1780607.1"/>
    </source>
</evidence>
<keyword evidence="2" id="KW-1185">Reference proteome</keyword>
<protein>
    <submittedName>
        <fullName evidence="1">Uncharacterized protein</fullName>
    </submittedName>
</protein>
<comment type="caution">
    <text evidence="1">The sequence shown here is derived from an EMBL/GenBank/DDBJ whole genome shotgun (WGS) entry which is preliminary data.</text>
</comment>
<evidence type="ECO:0000313" key="2">
    <source>
        <dbReference type="Proteomes" id="UP000635316"/>
    </source>
</evidence>
<reference evidence="1 2" key="1">
    <citation type="submission" date="2020-12" db="EMBL/GenBank/DDBJ databases">
        <authorList>
            <person name="Lu T."/>
            <person name="Wang Q."/>
            <person name="Han X."/>
        </authorList>
    </citation>
    <scope>NUCLEOTIDE SEQUENCE [LARGE SCALE GENOMIC DNA]</scope>
    <source>
        <strain evidence="1 2">WQ 585</strain>
    </source>
</reference>
<dbReference type="RefSeq" id="WP_200234652.1">
    <property type="nucleotide sequence ID" value="NZ_JAENGP010000004.1"/>
</dbReference>
<gene>
    <name evidence="1" type="ORF">JHL22_05195</name>
</gene>